<dbReference type="GO" id="GO:0005886">
    <property type="term" value="C:plasma membrane"/>
    <property type="evidence" value="ECO:0007669"/>
    <property type="project" value="UniProtKB-SubCell"/>
</dbReference>
<feature type="transmembrane region" description="Helical" evidence="7">
    <location>
        <begin position="382"/>
        <end position="402"/>
    </location>
</feature>
<feature type="transmembrane region" description="Helical" evidence="7">
    <location>
        <begin position="277"/>
        <end position="298"/>
    </location>
</feature>
<accession>A0AAW6U0L5</accession>
<dbReference type="Proteomes" id="UP001431776">
    <property type="component" value="Unassembled WGS sequence"/>
</dbReference>
<dbReference type="SUPFAM" id="SSF103473">
    <property type="entry name" value="MFS general substrate transporter"/>
    <property type="match status" value="1"/>
</dbReference>
<organism evidence="9 10">
    <name type="scientific">Anaerobaca lacustris</name>
    <dbReference type="NCBI Taxonomy" id="3044600"/>
    <lineage>
        <taxon>Bacteria</taxon>
        <taxon>Pseudomonadati</taxon>
        <taxon>Planctomycetota</taxon>
        <taxon>Phycisphaerae</taxon>
        <taxon>Sedimentisphaerales</taxon>
        <taxon>Anaerobacaceae</taxon>
        <taxon>Anaerobaca</taxon>
    </lineage>
</organism>
<evidence type="ECO:0000313" key="10">
    <source>
        <dbReference type="Proteomes" id="UP001431776"/>
    </source>
</evidence>
<sequence length="415" mass="45228">MNGMSINVRVRLSAMMFLQYMMFAVWWVQLAAYLDNIGVTGTLKALILSSMPLGCLVAPIFCMIADRHFASQKVLMALNFSCAALFLLAALQSNPVALFVFLLLGMFCYMPTWSLTNAVAMANAPSEKFPQIRVFGSIGWVASAVFSLAAVRLFGTASLDGTAIPLYCGAGTALVAALLNMTLPNTPPPAKGQPASIIDVLGLRAMTLLKDRNFAVFILLSMLVMLPFTMYFSLGSQFFASQGFEQVTATMNLGQFVEMFVMLLVPMALARYGSKWALLVGLGALLVRYVAFWGGGVFHLPSLYYVAILVHGVIFGFFFVGGQVYVDKKAPAEIRAQAQGLIVLICFGLGMLIGTFFNVRLIDMYTIQSTVDEAVTITNWNAIWAIISAMTAVLLGAFWLFFRDDLAKNVAPIVE</sequence>
<evidence type="ECO:0000256" key="2">
    <source>
        <dbReference type="ARBA" id="ARBA00022448"/>
    </source>
</evidence>
<proteinExistence type="predicted"/>
<dbReference type="InterPro" id="IPR036259">
    <property type="entry name" value="MFS_trans_sf"/>
</dbReference>
<keyword evidence="2" id="KW-0813">Transport</keyword>
<dbReference type="EMBL" id="JASCXX010000036">
    <property type="protein sequence ID" value="MDI6451432.1"/>
    <property type="molecule type" value="Genomic_DNA"/>
</dbReference>
<feature type="transmembrane region" description="Helical" evidence="7">
    <location>
        <begin position="304"/>
        <end position="326"/>
    </location>
</feature>
<reference evidence="9" key="1">
    <citation type="submission" date="2023-05" db="EMBL/GenBank/DDBJ databases">
        <title>Anaerotaeda fermentans gen. nov., sp. nov., a novel anaerobic planctomycete of the new family within the order Sedimentisphaerales isolated from Taman Peninsula, Russia.</title>
        <authorList>
            <person name="Khomyakova M.A."/>
            <person name="Merkel A.Y."/>
            <person name="Slobodkin A.I."/>
        </authorList>
    </citation>
    <scope>NUCLEOTIDE SEQUENCE</scope>
    <source>
        <strain evidence="9">M17dextr</strain>
    </source>
</reference>
<feature type="transmembrane region" description="Helical" evidence="7">
    <location>
        <begin position="12"/>
        <end position="34"/>
    </location>
</feature>
<feature type="transmembrane region" description="Helical" evidence="7">
    <location>
        <begin position="132"/>
        <end position="151"/>
    </location>
</feature>
<feature type="transmembrane region" description="Helical" evidence="7">
    <location>
        <begin position="163"/>
        <end position="183"/>
    </location>
</feature>
<keyword evidence="6 7" id="KW-0472">Membrane</keyword>
<evidence type="ECO:0000313" key="9">
    <source>
        <dbReference type="EMBL" id="MDI6451432.1"/>
    </source>
</evidence>
<comment type="subcellular location">
    <subcellularLocation>
        <location evidence="1">Cell membrane</location>
        <topology evidence="1">Multi-pass membrane protein</topology>
    </subcellularLocation>
</comment>
<dbReference type="AlphaFoldDB" id="A0AAW6U0L5"/>
<evidence type="ECO:0000256" key="6">
    <source>
        <dbReference type="ARBA" id="ARBA00023136"/>
    </source>
</evidence>
<dbReference type="Gene3D" id="1.20.1250.20">
    <property type="entry name" value="MFS general substrate transporter like domains"/>
    <property type="match status" value="2"/>
</dbReference>
<dbReference type="GO" id="GO:0015212">
    <property type="term" value="F:cytidine transmembrane transporter activity"/>
    <property type="evidence" value="ECO:0007669"/>
    <property type="project" value="TreeGrafter"/>
</dbReference>
<keyword evidence="10" id="KW-1185">Reference proteome</keyword>
<keyword evidence="5 7" id="KW-1133">Transmembrane helix</keyword>
<feature type="transmembrane region" description="Helical" evidence="7">
    <location>
        <begin position="97"/>
        <end position="120"/>
    </location>
</feature>
<dbReference type="RefSeq" id="WP_349246839.1">
    <property type="nucleotide sequence ID" value="NZ_JASCXX010000036.1"/>
</dbReference>
<evidence type="ECO:0000256" key="4">
    <source>
        <dbReference type="ARBA" id="ARBA00022692"/>
    </source>
</evidence>
<keyword evidence="4 7" id="KW-0812">Transmembrane</keyword>
<dbReference type="InterPro" id="IPR004740">
    <property type="entry name" value="Nuc_H_symport"/>
</dbReference>
<feature type="domain" description="Major facilitator superfamily (MFS) profile" evidence="8">
    <location>
        <begin position="199"/>
        <end position="415"/>
    </location>
</feature>
<name>A0AAW6U0L5_9BACT</name>
<dbReference type="Pfam" id="PF03825">
    <property type="entry name" value="Nuc_H_symport"/>
    <property type="match status" value="1"/>
</dbReference>
<dbReference type="InterPro" id="IPR020846">
    <property type="entry name" value="MFS_dom"/>
</dbReference>
<evidence type="ECO:0000256" key="1">
    <source>
        <dbReference type="ARBA" id="ARBA00004651"/>
    </source>
</evidence>
<keyword evidence="3" id="KW-1003">Cell membrane</keyword>
<feature type="transmembrane region" description="Helical" evidence="7">
    <location>
        <begin position="253"/>
        <end position="270"/>
    </location>
</feature>
<feature type="transmembrane region" description="Helical" evidence="7">
    <location>
        <begin position="46"/>
        <end position="65"/>
    </location>
</feature>
<dbReference type="GO" id="GO:0015213">
    <property type="term" value="F:uridine transmembrane transporter activity"/>
    <property type="evidence" value="ECO:0007669"/>
    <property type="project" value="TreeGrafter"/>
</dbReference>
<protein>
    <submittedName>
        <fullName evidence="9">MFS transporter</fullName>
    </submittedName>
</protein>
<dbReference type="PANTHER" id="PTHR23522">
    <property type="entry name" value="BLL5896 PROTEIN"/>
    <property type="match status" value="1"/>
</dbReference>
<feature type="transmembrane region" description="Helical" evidence="7">
    <location>
        <begin position="214"/>
        <end position="233"/>
    </location>
</feature>
<comment type="caution">
    <text evidence="9">The sequence shown here is derived from an EMBL/GenBank/DDBJ whole genome shotgun (WGS) entry which is preliminary data.</text>
</comment>
<evidence type="ECO:0000256" key="5">
    <source>
        <dbReference type="ARBA" id="ARBA00022989"/>
    </source>
</evidence>
<feature type="transmembrane region" description="Helical" evidence="7">
    <location>
        <begin position="74"/>
        <end position="91"/>
    </location>
</feature>
<gene>
    <name evidence="9" type="ORF">QJ522_20385</name>
</gene>
<dbReference type="PROSITE" id="PS50850">
    <property type="entry name" value="MFS"/>
    <property type="match status" value="1"/>
</dbReference>
<evidence type="ECO:0000256" key="3">
    <source>
        <dbReference type="ARBA" id="ARBA00022475"/>
    </source>
</evidence>
<evidence type="ECO:0000259" key="8">
    <source>
        <dbReference type="PROSITE" id="PS50850"/>
    </source>
</evidence>
<dbReference type="PANTHER" id="PTHR23522:SF4">
    <property type="entry name" value="NUCLEOSIDE PERMEASE NUPG-RELATED"/>
    <property type="match status" value="1"/>
</dbReference>
<feature type="transmembrane region" description="Helical" evidence="7">
    <location>
        <begin position="338"/>
        <end position="362"/>
    </location>
</feature>
<evidence type="ECO:0000256" key="7">
    <source>
        <dbReference type="SAM" id="Phobius"/>
    </source>
</evidence>